<feature type="region of interest" description="Disordered" evidence="2">
    <location>
        <begin position="778"/>
        <end position="820"/>
    </location>
</feature>
<keyword evidence="6" id="KW-0808">Transferase</keyword>
<evidence type="ECO:0000313" key="7">
    <source>
        <dbReference type="Proteomes" id="UP000241808"/>
    </source>
</evidence>
<feature type="region of interest" description="Disordered" evidence="2">
    <location>
        <begin position="1012"/>
        <end position="1217"/>
    </location>
</feature>
<dbReference type="Pfam" id="PF18823">
    <property type="entry name" value="InPase"/>
    <property type="match status" value="1"/>
</dbReference>
<dbReference type="InterPro" id="IPR014001">
    <property type="entry name" value="Helicase_ATP-bd"/>
</dbReference>
<dbReference type="PANTHER" id="PTHR41313">
    <property type="entry name" value="ADENINE-SPECIFIC METHYLTRANSFERASE"/>
    <property type="match status" value="1"/>
</dbReference>
<dbReference type="GO" id="GO:0005524">
    <property type="term" value="F:ATP binding"/>
    <property type="evidence" value="ECO:0007669"/>
    <property type="project" value="InterPro"/>
</dbReference>
<keyword evidence="3" id="KW-1133">Transmembrane helix</keyword>
<feature type="region of interest" description="Disordered" evidence="2">
    <location>
        <begin position="845"/>
        <end position="866"/>
    </location>
</feature>
<dbReference type="Pfam" id="PF18858">
    <property type="entry name" value="LPD39"/>
    <property type="match status" value="1"/>
</dbReference>
<evidence type="ECO:0000256" key="2">
    <source>
        <dbReference type="SAM" id="MobiDB-lite"/>
    </source>
</evidence>
<dbReference type="InterPro" id="IPR027417">
    <property type="entry name" value="P-loop_NTPase"/>
</dbReference>
<dbReference type="PROSITE" id="PS00092">
    <property type="entry name" value="N6_MTASE"/>
    <property type="match status" value="1"/>
</dbReference>
<dbReference type="InterPro" id="IPR006935">
    <property type="entry name" value="Helicase/UvrB_N"/>
</dbReference>
<dbReference type="GO" id="GO:0006304">
    <property type="term" value="P:DNA modification"/>
    <property type="evidence" value="ECO:0007669"/>
    <property type="project" value="InterPro"/>
</dbReference>
<dbReference type="GO" id="GO:0016787">
    <property type="term" value="F:hydrolase activity"/>
    <property type="evidence" value="ECO:0007669"/>
    <property type="project" value="InterPro"/>
</dbReference>
<name>A0A2T4ZIV8_9HYPH</name>
<evidence type="ECO:0000313" key="6">
    <source>
        <dbReference type="EMBL" id="PTM61923.1"/>
    </source>
</evidence>
<feature type="region of interest" description="Disordered" evidence="2">
    <location>
        <begin position="1317"/>
        <end position="1455"/>
    </location>
</feature>
<feature type="compositionally biased region" description="Polar residues" evidence="2">
    <location>
        <begin position="1012"/>
        <end position="1025"/>
    </location>
</feature>
<dbReference type="SUPFAM" id="SSF53335">
    <property type="entry name" value="S-adenosyl-L-methionine-dependent methyltransferases"/>
    <property type="match status" value="1"/>
</dbReference>
<dbReference type="InterPro" id="IPR002052">
    <property type="entry name" value="DNA_methylase_N6_adenine_CS"/>
</dbReference>
<evidence type="ECO:0000256" key="1">
    <source>
        <dbReference type="SAM" id="Coils"/>
    </source>
</evidence>
<dbReference type="InterPro" id="IPR041595">
    <property type="entry name" value="Inorganic_Pase"/>
</dbReference>
<feature type="region of interest" description="Disordered" evidence="2">
    <location>
        <begin position="400"/>
        <end position="473"/>
    </location>
</feature>
<feature type="compositionally biased region" description="Basic and acidic residues" evidence="2">
    <location>
        <begin position="3123"/>
        <end position="3134"/>
    </location>
</feature>
<keyword evidence="3" id="KW-0812">Transmembrane</keyword>
<keyword evidence="1" id="KW-0175">Coiled coil</keyword>
<feature type="compositionally biased region" description="Basic and acidic residues" evidence="2">
    <location>
        <begin position="1363"/>
        <end position="1414"/>
    </location>
</feature>
<dbReference type="Pfam" id="PF18798">
    <property type="entry name" value="LPD3"/>
    <property type="match status" value="1"/>
</dbReference>
<dbReference type="GO" id="GO:0003677">
    <property type="term" value="F:DNA binding"/>
    <property type="evidence" value="ECO:0007669"/>
    <property type="project" value="InterPro"/>
</dbReference>
<proteinExistence type="predicted"/>
<feature type="domain" description="Helicase C-terminal" evidence="5">
    <location>
        <begin position="2747"/>
        <end position="2837"/>
    </location>
</feature>
<dbReference type="Gene3D" id="3.40.50.150">
    <property type="entry name" value="Vaccinia Virus protein VP39"/>
    <property type="match status" value="1"/>
</dbReference>
<dbReference type="InterPro" id="IPR041639">
    <property type="entry name" value="LPD39"/>
</dbReference>
<dbReference type="Pfam" id="PF07669">
    <property type="entry name" value="Eco57I"/>
    <property type="match status" value="1"/>
</dbReference>
<dbReference type="RefSeq" id="WP_170118099.1">
    <property type="nucleotide sequence ID" value="NZ_PZZL01000001.1"/>
</dbReference>
<feature type="compositionally biased region" description="Basic and acidic residues" evidence="2">
    <location>
        <begin position="1047"/>
        <end position="1061"/>
    </location>
</feature>
<dbReference type="EMBL" id="PZZL01000001">
    <property type="protein sequence ID" value="PTM61923.1"/>
    <property type="molecule type" value="Genomic_DNA"/>
</dbReference>
<keyword evidence="7" id="KW-1185">Reference proteome</keyword>
<dbReference type="InterPro" id="IPR011639">
    <property type="entry name" value="MethylTrfase_TaqI-like_dom"/>
</dbReference>
<feature type="region of interest" description="Disordered" evidence="2">
    <location>
        <begin position="3115"/>
        <end position="3134"/>
    </location>
</feature>
<sequence length="4487" mass="486247">MSERNPLEPIRVAPGSLTIDPLFPSTAPKPPQPSPEQVAQVEDARRRDEELAAWQREQEAKAPGRYTIVDERDLAAKQEEWRKQNASGGVAGDTRRAATLGLDSTANALREVVRAIPKVGPAIVDGVDSIDRWMWGRDSETLFNERRERLTAGMTPEMRAAREKQWVEERQNPDGSTSYSMGSAWTDPRSYLSGLAESAAGTAITMVPGAILARGAYVGALARGATEKVAAAAAARTALIAGGISEGVIAGGQTSAEIREAIGKMPEATLQQSEAYRSLIEGGKTPVQARAALTDDLATKGMLIAGVATGIFGGQGDRALAKILAEGVQGGLGRRILSGAGRGVVAEGLLEELPQSVSEQMAKNYALQGADPNQRLMEGVPNAAAGGAVVGGLMGGGMGAAGAAARRNDAPAPAPAIPEPRNAAEAKGQAIGAERGAAPSGPLSSALEYATRQGGTPTTAPDGAPPPGTDVSVTMARGQRLNGRIEGYSPSGEPMVLAEIVDPETGEIRTQTLEVPLSQLAPLRPAAPPPPVPETRPEIVPEIVPGVSGTVAQPAPAQPASQSVPPENPAARPAPGTVPPQDVTAEAAAPVGRIAPTETSQLPPRKDTVPLTERPAMVRPGSRVIVDDPATVGRFGATLQGFSPDGQSAVVRGDGGQELEIPVDRLRVNGVSPEQQQARDLAENPPVERETITGTVPTAREVRGKQIVMPDEKHSRLYDLGKMRHDSKRTLGRGALDLDTDRPMAEQVALAEQFGVSPQRLAQLAEDYRYRVERAAKEATTRTPVKVPTVSDKMLARMKAEDRREEKKRPADPPVVGGASTQALETVSETGQLPEWSAIDAAANEAATSPTNDTPEPTEAQREAGNYKVGRLRLAGLDISIENPAGSTRSGTDPNGRAWSIIMKSHYGYFRGTRGPDKDHIDVFVKPGTGALNDGSPIFVIDQVSPDTKRFDEPKVMLGWQTAGQAKTAYLANYQANWKGLGTLTPTNIAGLKAWFADGDTTKPFADRNTITKEASPNADPQLQARNDGDAGARGVGAPKAEVPESAEPRLPDVRGTRDNRPSGVEEGLSGVLPGDRPASEPGTLGGPDGRDEGVRARERPVGDTDGASAQPPRVREERGEPDRSGGRDTSRPEALDGVREAGARDDTLPSADAGEGTGRDGSSSDQPRRPDDVGARLGAKARGKQIDATGATEPRLESGRNADPSDGPQRPAVDFSGNTFFTADKVEAARARLRAKMRQVNSGIDPETLIDGMTIAGAYIEAGVRSFTDYASRMVSDLGPNVRPYLLSFWEGTRHYPGLDTSGMTSAEESARLHQELMKAPAQAAAPAEEKADGQDAADAGDRGQLAADEAGPVRAPQGERNAGERAARRVEPDDVGDRRAGGRRDAPGRGDGEGPARVPDADEQRTADERGGSRSAGGSSGDVASRQLDAADGRGRAGAGVEPPTEPQPSGGLVAQARPTAYTITDADELGSGGAKAKFRNNVAAIRLLRKLEEEARTATRDEQSVLAKWVGWGGLRPAFARDDGSVAKGWEKEAAELRELMTPEEYRAAESSTRNAHYTAPEIVKAMWSAVDRLGFKGGQILEPSVGAGNFLGLAPPSVRETGRFTGVELDRITGQIAKNLYLDANIQAPMGFEALTVPEGYFDLAIGNPPFGSERVHDKLNRKIANFSIHNYFFAKSVDSLRPGGVLAMVITSRFLDGADTRARAYIAEKADLLGAIRLPNDAFLKNAGTSVTTDIVFLQRRADGVAADTSSWVDVGEYRDREGRKVPLNRYFIDNPDMMLGDFGAYGTMYGPDEPALIAREGDNLPQLVRKAINALPAKVMPAPAAPVVGETPKVPSNVRDALEGSMFLDPDGKIWRRDPDRIGEPQASPADLGNTAAARVAQMIRVRDTFARLRAAQLDPKATDEKIENLRERLNKVYDAHVAKFGPINADANKRLFREDPTWPQISALEDNFDKGISADVAKTTGETPRAPSAKKAAIFTKRTQQPYAPPTTAANAKDALAAVLSEYGRVDMRAMEQIYGQPEADIVAELGSLIFKTPAGIYETADGYLSGNVKQKLAEARRAAEQDPAFRVNVEALEAVQPADIEAVDIDVKSGSPWVPANHVADFINHIIDGTGSKAFYSKLTASWVATPGRASQSASTMWATEEASINRVIDAALNHSRITISYKNADGTMVVDQAATEAANEKVEKVKAEWRRWVWEDDARRDELARIYNDTFNTDVEPRFDGSHLKLPGKVSDDIISFRPHQLNAVWRATQTGSALFDHTVGAGKTFAGIASVMELRRTGRAKKPMVVVPNHLVGQWAADFIKLYPGARVLAPTEKDFDKENRQRLFARILTSDWDAVIVAHSSFKKIGVSAEYEAAYLQDQVTQIMASMQEVRAATGEKSRNVSQLSKQRDALQTRLQKLMEGGGKDAGLVWDDLGIDALMVDEAHEFKNLGFATSMQRVAGLGNPTGSQKASNLAIKIRHLLDKTGGRNLIFLTGTPLSNSMAEMFTVQRYLAGRKLEQMGLAHFDAWARVFGEVVTDWELSPTGQYKQNSRFARFTNVPELMQFYRSFADVIVNDDIKAMLAAQGKRFPLPKVKGGKPTNIAVERSPDQAEFIGIGTEDANGNLQFPKGSLIWRAENLPKKAEKGADNMLKIMSDARKAALDMRLIGQGYGDVANSKVHRAADEMVRIYKAWARDRGTQLVFIDLSTPQAAKSKEAERIRALIAKAEQGDDAAQEALDNLSPDELSALDGKFSVYDDLRQKLIDRGIPPEEIAFIHSANTDLQKQELFGKVRSGRIRFLFGSTPKMGAGTNVQNRLVALHHLDAPWRPSDLEQRDGRGIRQGNELYEQDPDGFEIEILRYATKNTLDARQWQTIEAKARFIEQLRKGNVKERTVEDIGGEASNAAEMKAAASGNPLILEEMTLRQRLRKLDAAMVEHERGQHRVKGAIGASMRETNRIETMMPDMEKDAAAAAETLAGEFTATIRGAKMEKPSEMGLAILNAAKEMLESGAERSPVGSYGPFKLTLQWAHTTSFRLNMAGAMTHEISVGDVKEADPNGLGLKITNTARWLVKEPDQMKARLAALRAELPKLQAQIGPFPQAAEFEETRQKHTEIMAALRPKPKPPAAKPEDAPKDSVKDMDPVATITGAELGVEFRGGEDLPALRTAALAWYKANLMGTTVLMKDGTEVQFGGRGRNKSANGRGDLLLRAVPAIPEILRQGDVVFTEPGNVPRVIERRIVAAPVMLMGEVRRLAVSVHQQADGHWQYDLTFDNERTGGPAINAGGLATREGPVPTLERQPPRRASDPGSGTRSTPDGTAGGSTEGAADRDSVADAAPTLNLMVWGEVPAKTATEAETKATSTVQAAIDRHPLGPMVRLLQASRRVSIVSQAYDGAAPGVQAFTTPDGRISIVAPEISEADVMPVILHEAFHSGVRPLIGDAAWTGLMERLDRLHRQFERSPGKAGEFFAEARRRVGRAGVTGPLTAEEFGAYAIEAYEQAPRALRGWIDDVVGRVKAWALATFGRQIGAVTPAQLRALAAAAIRDQARGIQTAPVVADQNPIKDSVRDVAASAGAMLDKKAVADAVRGAATDIQPALLATVPLNYFSELKRPGMTSVDAYLQFKRQMDTYRGKRHELMVHLAEDWRKFASANRRGAEELSALMHDTTLAKFDPAAMAPDPADSVQIDLGKRWAALPPKAQQIYREVRDAFVEQQKELDDIILANIDKSQLAAQRKVEQAYRANLERIRADRSLTEPEKRERIERLEAQRENDLLRGQWAHKARMTKLRQQFESNRVPSPYFPLTRFGRYFVTIRNGEGDVVSFSRFEREADRRRWVRDNWPKIQQDFPGALKDEGVVDEKGDINAPMDPRLLGEIDILLGEAGVEPGVMDAIWQRYLQSMPDLSIRKRYIHRKGTSGFQQDALKGFASHMFHAAHQMARLKYAGDLTEALNGASDEARRADDPTRATTLVNELRKRHKWVMNPTGGKVAQAITSAMFAWYLAATPAAAIVNMTQPVMLGVPILGARFGGAAKAAAAMTKAVKDTVTGSGSIQNSASLSRDEQAAVRAFYESGLIERSQTYDLAGLGDTGVEYSPLRHRVMSIIGWGFHRAEIWNREVTALTAYRLAREAGQSHHAAVDTAHDLTWKVNFDYSNSNRPRILQGDVAKVVGTFQNFQINMWYRLFRDLHQSFKGDTPQARKEARYQLGGILGMMGLLGGVTGIAGYNVAMAIAGMFFGKDDDPFEFKHQVERSIIDLFGPTLGGIILKGAPGQLTGLDLTSRIGMPDFFLREPNGNKEGADWWKELMFSASGVFFSTIANTIRGGYMIAEGKTARGVEVIAPKAIRDVMKAYRYANEGVMNQRGDEVVSKDKISGWDLIAQASGFTPAHIAESFERNKRIREANQNVMRERRDLLNQFATAYRVGDAETRAAVVERIKQWNNRAYARGVEITGDTMRQSLRARMENAARREDGVLISNATLNRTLRDRLGQRVN</sequence>
<dbReference type="InterPro" id="IPR029063">
    <property type="entry name" value="SAM-dependent_MTases_sf"/>
</dbReference>
<evidence type="ECO:0000259" key="4">
    <source>
        <dbReference type="SMART" id="SM00487"/>
    </source>
</evidence>
<feature type="compositionally biased region" description="Polar residues" evidence="2">
    <location>
        <begin position="846"/>
        <end position="855"/>
    </location>
</feature>
<protein>
    <submittedName>
        <fullName evidence="6">N12 class adenine-specific DNA methylase</fullName>
    </submittedName>
</protein>
<reference evidence="6 7" key="1">
    <citation type="submission" date="2018-04" db="EMBL/GenBank/DDBJ databases">
        <title>Genomic Encyclopedia of Archaeal and Bacterial Type Strains, Phase II (KMG-II): from individual species to whole genera.</title>
        <authorList>
            <person name="Goeker M."/>
        </authorList>
    </citation>
    <scope>NUCLEOTIDE SEQUENCE [LARGE SCALE GENOMIC DNA]</scope>
    <source>
        <strain evidence="6 7">DSM 25521</strain>
    </source>
</reference>
<dbReference type="InterPro" id="IPR001650">
    <property type="entry name" value="Helicase_C-like"/>
</dbReference>
<dbReference type="Proteomes" id="UP000241808">
    <property type="component" value="Unassembled WGS sequence"/>
</dbReference>
<dbReference type="Pfam" id="PF04851">
    <property type="entry name" value="ResIII"/>
    <property type="match status" value="1"/>
</dbReference>
<feature type="compositionally biased region" description="Basic and acidic residues" evidence="2">
    <location>
        <begin position="1089"/>
        <end position="1103"/>
    </location>
</feature>
<dbReference type="GO" id="GO:0009007">
    <property type="term" value="F:site-specific DNA-methyltransferase (adenine-specific) activity"/>
    <property type="evidence" value="ECO:0007669"/>
    <property type="project" value="UniProtKB-EC"/>
</dbReference>
<dbReference type="PANTHER" id="PTHR41313:SF1">
    <property type="entry name" value="DNA METHYLASE ADENINE-SPECIFIC DOMAIN-CONTAINING PROTEIN"/>
    <property type="match status" value="1"/>
</dbReference>
<dbReference type="GO" id="GO:0032259">
    <property type="term" value="P:methylation"/>
    <property type="evidence" value="ECO:0007669"/>
    <property type="project" value="UniProtKB-KW"/>
</dbReference>
<dbReference type="InterPro" id="IPR040824">
    <property type="entry name" value="LPD3"/>
</dbReference>
<feature type="domain" description="Helicase ATP-binding" evidence="4">
    <location>
        <begin position="2246"/>
        <end position="2514"/>
    </location>
</feature>
<feature type="region of interest" description="Disordered" evidence="2">
    <location>
        <begin position="3271"/>
        <end position="3325"/>
    </location>
</feature>
<keyword evidence="3" id="KW-0472">Membrane</keyword>
<keyword evidence="6" id="KW-0489">Methyltransferase</keyword>
<gene>
    <name evidence="6" type="ORF">C8P69_101596</name>
</gene>
<dbReference type="PRINTS" id="PR00507">
    <property type="entry name" value="N12N6MTFRASE"/>
</dbReference>
<feature type="coiled-coil region" evidence="1">
    <location>
        <begin position="1484"/>
        <end position="1511"/>
    </location>
</feature>
<dbReference type="Gene3D" id="3.40.50.300">
    <property type="entry name" value="P-loop containing nucleotide triphosphate hydrolases"/>
    <property type="match status" value="2"/>
</dbReference>
<dbReference type="SMART" id="SM00490">
    <property type="entry name" value="HELICc"/>
    <property type="match status" value="1"/>
</dbReference>
<dbReference type="NCBIfam" id="NF032893">
    <property type="entry name" value="tail-700"/>
    <property type="match status" value="1"/>
</dbReference>
<feature type="compositionally biased region" description="Low complexity" evidence="2">
    <location>
        <begin position="550"/>
        <end position="565"/>
    </location>
</feature>
<feature type="compositionally biased region" description="Basic and acidic residues" evidence="2">
    <location>
        <begin position="794"/>
        <end position="811"/>
    </location>
</feature>
<organism evidence="6 7">
    <name type="scientific">Phreatobacter oligotrophus</name>
    <dbReference type="NCBI Taxonomy" id="1122261"/>
    <lineage>
        <taxon>Bacteria</taxon>
        <taxon>Pseudomonadati</taxon>
        <taxon>Pseudomonadota</taxon>
        <taxon>Alphaproteobacteria</taxon>
        <taxon>Hyphomicrobiales</taxon>
        <taxon>Phreatobacteraceae</taxon>
        <taxon>Phreatobacter</taxon>
    </lineage>
</organism>
<evidence type="ECO:0000259" key="5">
    <source>
        <dbReference type="SMART" id="SM00490"/>
    </source>
</evidence>
<feature type="region of interest" description="Disordered" evidence="2">
    <location>
        <begin position="550"/>
        <end position="581"/>
    </location>
</feature>
<dbReference type="SMART" id="SM00487">
    <property type="entry name" value="DEXDc"/>
    <property type="match status" value="1"/>
</dbReference>
<feature type="transmembrane region" description="Helical" evidence="3">
    <location>
        <begin position="4203"/>
        <end position="4230"/>
    </location>
</feature>
<comment type="caution">
    <text evidence="6">The sequence shown here is derived from an EMBL/GenBank/DDBJ whole genome shotgun (WGS) entry which is preliminary data.</text>
</comment>
<accession>A0A2T4ZIV8</accession>
<dbReference type="SUPFAM" id="SSF52540">
    <property type="entry name" value="P-loop containing nucleoside triphosphate hydrolases"/>
    <property type="match status" value="2"/>
</dbReference>
<evidence type="ECO:0000256" key="3">
    <source>
        <dbReference type="SAM" id="Phobius"/>
    </source>
</evidence>
<feature type="compositionally biased region" description="Basic and acidic residues" evidence="2">
    <location>
        <begin position="1114"/>
        <end position="1148"/>
    </location>
</feature>
<feature type="compositionally biased region" description="Low complexity" evidence="2">
    <location>
        <begin position="1336"/>
        <end position="1350"/>
    </location>
</feature>
<dbReference type="InterPro" id="IPR052933">
    <property type="entry name" value="DNA_Protect_Modify"/>
</dbReference>
<feature type="region of interest" description="Disordered" evidence="2">
    <location>
        <begin position="1"/>
        <end position="50"/>
    </location>
</feature>